<dbReference type="Proteomes" id="UP001172687">
    <property type="component" value="Unassembled WGS sequence"/>
</dbReference>
<dbReference type="InterPro" id="IPR020904">
    <property type="entry name" value="Sc_DH/Rdtase_CS"/>
</dbReference>
<keyword evidence="6" id="KW-1185">Reference proteome</keyword>
<dbReference type="PRINTS" id="PR00080">
    <property type="entry name" value="SDRFAMILY"/>
</dbReference>
<comment type="caution">
    <text evidence="5">The sequence shown here is derived from an EMBL/GenBank/DDBJ whole genome shotgun (WGS) entry which is preliminary data.</text>
</comment>
<proteinExistence type="inferred from homology"/>
<dbReference type="SMART" id="SM00822">
    <property type="entry name" value="PKS_KR"/>
    <property type="match status" value="1"/>
</dbReference>
<evidence type="ECO:0000313" key="5">
    <source>
        <dbReference type="EMBL" id="MDN4518745.1"/>
    </source>
</evidence>
<evidence type="ECO:0000259" key="4">
    <source>
        <dbReference type="SMART" id="SM00822"/>
    </source>
</evidence>
<evidence type="ECO:0000313" key="6">
    <source>
        <dbReference type="Proteomes" id="UP001172687"/>
    </source>
</evidence>
<dbReference type="PANTHER" id="PTHR44196:SF2">
    <property type="entry name" value="SHORT-CHAIN DEHYDROGENASE-RELATED"/>
    <property type="match status" value="1"/>
</dbReference>
<comment type="similarity">
    <text evidence="1 3">Belongs to the short-chain dehydrogenases/reductases (SDR) family.</text>
</comment>
<evidence type="ECO:0000256" key="2">
    <source>
        <dbReference type="ARBA" id="ARBA00023002"/>
    </source>
</evidence>
<dbReference type="InterPro" id="IPR002347">
    <property type="entry name" value="SDR_fam"/>
</dbReference>
<gene>
    <name evidence="5" type="ORF">QYF68_13040</name>
</gene>
<protein>
    <submittedName>
        <fullName evidence="5">SDR family oxidoreductase</fullName>
        <ecNumber evidence="5">1.-.-.-</ecNumber>
    </submittedName>
</protein>
<accession>A0ABT8HD99</accession>
<dbReference type="RefSeq" id="WP_208676686.1">
    <property type="nucleotide sequence ID" value="NZ_CP070380.1"/>
</dbReference>
<name>A0ABT8HD99_MYCAO</name>
<dbReference type="PROSITE" id="PS00061">
    <property type="entry name" value="ADH_SHORT"/>
    <property type="match status" value="1"/>
</dbReference>
<organism evidence="5 6">
    <name type="scientific">Mycolicibacterium austroafricanum</name>
    <name type="common">Mycobacterium austroafricanum</name>
    <dbReference type="NCBI Taxonomy" id="39687"/>
    <lineage>
        <taxon>Bacteria</taxon>
        <taxon>Bacillati</taxon>
        <taxon>Actinomycetota</taxon>
        <taxon>Actinomycetes</taxon>
        <taxon>Mycobacteriales</taxon>
        <taxon>Mycobacteriaceae</taxon>
        <taxon>Mycolicibacterium</taxon>
    </lineage>
</organism>
<feature type="domain" description="Ketoreductase" evidence="4">
    <location>
        <begin position="10"/>
        <end position="194"/>
    </location>
</feature>
<dbReference type="EMBL" id="JAUHTC010000046">
    <property type="protein sequence ID" value="MDN4518745.1"/>
    <property type="molecule type" value="Genomic_DNA"/>
</dbReference>
<evidence type="ECO:0000256" key="1">
    <source>
        <dbReference type="ARBA" id="ARBA00006484"/>
    </source>
</evidence>
<dbReference type="InterPro" id="IPR036291">
    <property type="entry name" value="NAD(P)-bd_dom_sf"/>
</dbReference>
<dbReference type="InterPro" id="IPR057326">
    <property type="entry name" value="KR_dom"/>
</dbReference>
<dbReference type="SUPFAM" id="SSF51735">
    <property type="entry name" value="NAD(P)-binding Rossmann-fold domains"/>
    <property type="match status" value="1"/>
</dbReference>
<reference evidence="5" key="1">
    <citation type="submission" date="2023-07" db="EMBL/GenBank/DDBJ databases">
        <title>Degradation of tert-butanol by M. austroafricanum TBA100.</title>
        <authorList>
            <person name="Helbich S."/>
            <person name="Vainshtein Y."/>
        </authorList>
    </citation>
    <scope>NUCLEOTIDE SEQUENCE</scope>
    <source>
        <strain evidence="5">TBA100</strain>
    </source>
</reference>
<dbReference type="Gene3D" id="3.40.50.720">
    <property type="entry name" value="NAD(P)-binding Rossmann-like Domain"/>
    <property type="match status" value="1"/>
</dbReference>
<dbReference type="EC" id="1.-.-.-" evidence="5"/>
<sequence>MSLAKPSAGTTVVITGASSGIGEHIARGLARRGYSLTLIARRRDRLEALSDELRRARSISVDVVALDLNEESARAEAVERLRSGAVAGLVNSAGFGTNGLLQNLPPDRERDQVIVNVLALTELTHAVLPQMVERGAGAVLNIGSIAGFQPLPGAAVYSATKAYVQTFSEAVHEGLHGTGVSCTALCPGPVPTEWWEIAGEKPPGGKVAVSVEEVAEAGIAAMREGKRLVVPGLVPKLTGLGGRFTPRALLLPALRMAAARRR</sequence>
<dbReference type="PANTHER" id="PTHR44196">
    <property type="entry name" value="DEHYDROGENASE/REDUCTASE SDR FAMILY MEMBER 7B"/>
    <property type="match status" value="1"/>
</dbReference>
<dbReference type="PRINTS" id="PR00081">
    <property type="entry name" value="GDHRDH"/>
</dbReference>
<dbReference type="GO" id="GO:0016491">
    <property type="term" value="F:oxidoreductase activity"/>
    <property type="evidence" value="ECO:0007669"/>
    <property type="project" value="UniProtKB-KW"/>
</dbReference>
<dbReference type="PIRSF" id="PIRSF000126">
    <property type="entry name" value="11-beta-HSD1"/>
    <property type="match status" value="1"/>
</dbReference>
<dbReference type="Pfam" id="PF00106">
    <property type="entry name" value="adh_short"/>
    <property type="match status" value="1"/>
</dbReference>
<evidence type="ECO:0000256" key="3">
    <source>
        <dbReference type="RuleBase" id="RU000363"/>
    </source>
</evidence>
<keyword evidence="2 5" id="KW-0560">Oxidoreductase</keyword>